<keyword evidence="4" id="KW-1185">Reference proteome</keyword>
<dbReference type="SUPFAM" id="SSF56747">
    <property type="entry name" value="Prim-pol domain"/>
    <property type="match status" value="1"/>
</dbReference>
<dbReference type="Proteomes" id="UP000245380">
    <property type="component" value="Unassembled WGS sequence"/>
</dbReference>
<dbReference type="AlphaFoldDB" id="A0A2U3D440"/>
<evidence type="ECO:0000313" key="3">
    <source>
        <dbReference type="EMBL" id="PWI56060.1"/>
    </source>
</evidence>
<dbReference type="SMART" id="SM00943">
    <property type="entry name" value="Prim-Pol"/>
    <property type="match status" value="1"/>
</dbReference>
<dbReference type="Pfam" id="PF06048">
    <property type="entry name" value="DUF927"/>
    <property type="match status" value="1"/>
</dbReference>
<evidence type="ECO:0000256" key="1">
    <source>
        <dbReference type="SAM" id="Coils"/>
    </source>
</evidence>
<gene>
    <name evidence="3" type="ORF">BM613_13230</name>
</gene>
<organism evidence="3 4">
    <name type="scientific">Sulfoacidibacillus thermotolerans</name>
    <name type="common">Acidibacillus sulfuroxidans</name>
    <dbReference type="NCBI Taxonomy" id="1765684"/>
    <lineage>
        <taxon>Bacteria</taxon>
        <taxon>Bacillati</taxon>
        <taxon>Bacillota</taxon>
        <taxon>Bacilli</taxon>
        <taxon>Bacillales</taxon>
        <taxon>Alicyclobacillaceae</taxon>
        <taxon>Sulfoacidibacillus</taxon>
    </lineage>
</organism>
<dbReference type="EMBL" id="MPDK01000038">
    <property type="protein sequence ID" value="PWI56060.1"/>
    <property type="molecule type" value="Genomic_DNA"/>
</dbReference>
<name>A0A2U3D440_SULT2</name>
<evidence type="ECO:0000259" key="2">
    <source>
        <dbReference type="SMART" id="SM00943"/>
    </source>
</evidence>
<comment type="caution">
    <text evidence="3">The sequence shown here is derived from an EMBL/GenBank/DDBJ whole genome shotgun (WGS) entry which is preliminary data.</text>
</comment>
<sequence length="1161" mass="130844">MDTHSHPITLPEPFLSYASLGWRIFPLHSITEEGKCTCRNEACPNKGKHPIIKGWREAATSDSEQIAAWLSQYPFANWGLATGVGSGVVAIDIDPRHNGDESLIKLESDLGIDLSETVTSLTGGGGQHYLFATCESYANTTRFRGLDGIDVRADGGYIVIPPSLHHSGRRYEWDVAHDPADMVPAPLPISLAAALKPKESESILNSPMQKWDDLPLDVARELPKVCWWMTDVAKRYAQGEKRVVSYEEWITGASWFHAATPSSSELFHEWSALDQEQYRHANTERKWRDTANLSPRSCGYVAQNHAVCAACPIRHEAENPVAYLRKRYGEELGLRKPFGVPSFAKQFKSELLSLDPEKTTEKIMEEKSMIEKMIVEEPEEFQELIDGLEGSEFEEIRAGLLAVREEFERFCEGVRSFQENHAQKKETTESHENEIVATETLRAAIQAAEEGDQFALVRKETLLALAMLDEPGNEEFYVYSTRLKEIAKSTGLGIRPFERAYKAVRDEYQKEKRDAQVEQQRIEEEAWLREREAQQEEERKRAREEKKARGEYSESVFEGVPMPPKYSWNPKKQQVELEIEEKDGMIKYVVIARFKIGIRRIFTPVKNQENDRIVHIAELVHDTGMGLHAIQLPTSALIDYKQFVDYTKDIVKLRRADVDGVMDYLNLAAVTLTNYANLPNLYGYYIDKHGWIKLPSGKWAYYTGRELVGTEFQATYISGMTKGDPNVARTLHVRRGSIAEMTEHIRNDLVSEPEIAAFISFAVGSPLIRALHDANLIAVKGFLVELVGSKSSTGKSTAAKMAGYLFGGGIELSNLTFAALSQMMYESGGVPVILDEPQASAKNGGRKNSAEMREIIFNISAGRDKARGSASGKNRDVVEFTGLFMMTANESYVDLVNDEPGDGEMMRLISLAPSGVQGTDRAEKMSDIAMRWSANAGIYHEALAKQYVRYANDTSMLTERYGYFTKALVERIRWAAGTEWEESRMGTVRRYASHLAVAVLGAAVLEDAVNANTPVSDEPFDPDERPFQLRDMVMDHLAQLVWQQISEGERFRSVSLRASDYIDEVIATRGEREIRSHNPESPTLPPPTGWLGFWVDAEHTKVAFYPTKFDDLLRERGYGANVVRKALIEEGRIENDGKHNTMVKRDIESKKPIRVIIYKPT</sequence>
<reference evidence="3 4" key="1">
    <citation type="submission" date="2016-11" db="EMBL/GenBank/DDBJ databases">
        <title>Comparative genomics of Acidibacillus ferroxidans species.</title>
        <authorList>
            <person name="Oliveira G."/>
            <person name="Nunes G."/>
            <person name="Oliveira R."/>
            <person name="Araujo F."/>
            <person name="Salim A."/>
            <person name="Scholte L."/>
            <person name="Morais D."/>
            <person name="Nancucheo I."/>
            <person name="Johnson D.B."/>
            <person name="Grail B."/>
            <person name="Bittencourt J."/>
            <person name="Valadares R."/>
        </authorList>
    </citation>
    <scope>NUCLEOTIDE SEQUENCE [LARGE SCALE GENOMIC DNA]</scope>
    <source>
        <strain evidence="3 4">Y002</strain>
    </source>
</reference>
<dbReference type="CDD" id="cd04859">
    <property type="entry name" value="Prim_Pol"/>
    <property type="match status" value="1"/>
</dbReference>
<feature type="domain" description="DNA primase/polymerase bifunctional N-terminal" evidence="2">
    <location>
        <begin position="14"/>
        <end position="191"/>
    </location>
</feature>
<dbReference type="Pfam" id="PF09250">
    <property type="entry name" value="Prim-Pol"/>
    <property type="match status" value="1"/>
</dbReference>
<feature type="coiled-coil region" evidence="1">
    <location>
        <begin position="501"/>
        <end position="548"/>
    </location>
</feature>
<dbReference type="RefSeq" id="WP_109431673.1">
    <property type="nucleotide sequence ID" value="NZ_MPDK01000038.1"/>
</dbReference>
<accession>A0A2U3D440</accession>
<dbReference type="InterPro" id="IPR015330">
    <property type="entry name" value="DNA_primase/pol_bifunc_N"/>
</dbReference>
<dbReference type="InterPro" id="IPR009270">
    <property type="entry name" value="DUF927"/>
</dbReference>
<protein>
    <recommendedName>
        <fullName evidence="2">DNA primase/polymerase bifunctional N-terminal domain-containing protein</fullName>
    </recommendedName>
</protein>
<evidence type="ECO:0000313" key="4">
    <source>
        <dbReference type="Proteomes" id="UP000245380"/>
    </source>
</evidence>
<keyword evidence="1" id="KW-0175">Coiled coil</keyword>
<proteinExistence type="predicted"/>
<dbReference type="OrthoDB" id="158067at2"/>